<comment type="catalytic activity">
    <reaction evidence="19">
        <text>Ca(2+)(in) + 3 Na(+)(out) = Ca(2+)(out) + 3 Na(+)(in)</text>
        <dbReference type="Rhea" id="RHEA:69955"/>
        <dbReference type="ChEBI" id="CHEBI:29101"/>
        <dbReference type="ChEBI" id="CHEBI:29108"/>
    </reaction>
</comment>
<evidence type="ECO:0000259" key="23">
    <source>
        <dbReference type="SMART" id="SM00237"/>
    </source>
</evidence>
<gene>
    <name evidence="24" type="primary">Slc8a3</name>
    <name evidence="24" type="ORF">FJT64_027539</name>
</gene>
<dbReference type="GO" id="GO:0098703">
    <property type="term" value="P:calcium ion import across plasma membrane"/>
    <property type="evidence" value="ECO:0007669"/>
    <property type="project" value="TreeGrafter"/>
</dbReference>
<dbReference type="AlphaFoldDB" id="A0A6A4W1K1"/>
<organism evidence="24 25">
    <name type="scientific">Amphibalanus amphitrite</name>
    <name type="common">Striped barnacle</name>
    <name type="synonym">Balanus amphitrite</name>
    <dbReference type="NCBI Taxonomy" id="1232801"/>
    <lineage>
        <taxon>Eukaryota</taxon>
        <taxon>Metazoa</taxon>
        <taxon>Ecdysozoa</taxon>
        <taxon>Arthropoda</taxon>
        <taxon>Crustacea</taxon>
        <taxon>Multicrustacea</taxon>
        <taxon>Cirripedia</taxon>
        <taxon>Thoracica</taxon>
        <taxon>Thoracicalcarea</taxon>
        <taxon>Balanomorpha</taxon>
        <taxon>Balanoidea</taxon>
        <taxon>Balanidae</taxon>
        <taxon>Amphibalaninae</taxon>
        <taxon>Amphibalanus</taxon>
    </lineage>
</organism>
<evidence type="ECO:0000313" key="24">
    <source>
        <dbReference type="EMBL" id="KAF0299823.1"/>
    </source>
</evidence>
<evidence type="ECO:0000256" key="7">
    <source>
        <dbReference type="ARBA" id="ARBA00022692"/>
    </source>
</evidence>
<evidence type="ECO:0000256" key="19">
    <source>
        <dbReference type="ARBA" id="ARBA00033667"/>
    </source>
</evidence>
<keyword evidence="20" id="KW-0175">Coiled coil</keyword>
<dbReference type="Pfam" id="PF03160">
    <property type="entry name" value="Calx-beta"/>
    <property type="match status" value="1"/>
</dbReference>
<feature type="chain" id="PRO_5025499877" evidence="22">
    <location>
        <begin position="20"/>
        <end position="1035"/>
    </location>
</feature>
<dbReference type="Pfam" id="PF16494">
    <property type="entry name" value="Na_Ca_ex_C"/>
    <property type="match status" value="1"/>
</dbReference>
<keyword evidence="13 21" id="KW-1133">Transmembrane helix</keyword>
<name>A0A6A4W1K1_AMPAM</name>
<dbReference type="InterPro" id="IPR004836">
    <property type="entry name" value="Na_Ca_Ex"/>
</dbReference>
<keyword evidence="14" id="KW-0915">Sodium</keyword>
<evidence type="ECO:0000256" key="12">
    <source>
        <dbReference type="ARBA" id="ARBA00022860"/>
    </source>
</evidence>
<dbReference type="SUPFAM" id="SSF141072">
    <property type="entry name" value="CalX-like"/>
    <property type="match status" value="2"/>
</dbReference>
<evidence type="ECO:0000256" key="4">
    <source>
        <dbReference type="ARBA" id="ARBA00022449"/>
    </source>
</evidence>
<dbReference type="Gene3D" id="1.20.1420.30">
    <property type="entry name" value="NCX, central ion-binding region"/>
    <property type="match status" value="2"/>
</dbReference>
<evidence type="ECO:0000313" key="25">
    <source>
        <dbReference type="Proteomes" id="UP000440578"/>
    </source>
</evidence>
<keyword evidence="16 21" id="KW-0472">Membrane</keyword>
<dbReference type="InterPro" id="IPR038081">
    <property type="entry name" value="CalX-like_sf"/>
</dbReference>
<keyword evidence="6" id="KW-0109">Calcium transport</keyword>
<feature type="transmembrane region" description="Helical" evidence="21">
    <location>
        <begin position="50"/>
        <end position="68"/>
    </location>
</feature>
<dbReference type="Gene3D" id="2.60.40.2030">
    <property type="match status" value="2"/>
</dbReference>
<protein>
    <submittedName>
        <fullName evidence="24">Sodium/calcium exchanger 3</fullName>
    </submittedName>
</protein>
<evidence type="ECO:0000256" key="16">
    <source>
        <dbReference type="ARBA" id="ARBA00023136"/>
    </source>
</evidence>
<evidence type="ECO:0000256" key="9">
    <source>
        <dbReference type="ARBA" id="ARBA00022729"/>
    </source>
</evidence>
<keyword evidence="5" id="KW-1003">Cell membrane</keyword>
<comment type="subcellular location">
    <subcellularLocation>
        <location evidence="1">Cell membrane</location>
        <topology evidence="1">Multi-pass membrane protein</topology>
    </subcellularLocation>
</comment>
<dbReference type="FunFam" id="1.20.1420.30:FF:000001">
    <property type="entry name" value="sodium/calcium exchanger 1 isoform X1"/>
    <property type="match status" value="1"/>
</dbReference>
<sequence>MPPALLLLLLLMAAVTARADNTTQRCVPGLLLPVWEPQHSLSTGDVLARALVYFLSLIYLFIGVSIVADRFMASIEVITSKEKEVTVKKANGETQIVVVRVWNETVANLTLMALGSSAPEILLSIIEIYAKNFDAGALGPGTIVGSAAFNLFVIIAICVYVIPDGEVRKIKHLRVFFVTATWSIFAYVWLYLILAVITPGVVDVWEALLTLLFFPATVTTAYIADRRMLFYKYMKKDYRVNKRGVIVESEGLELSRPSHGPLGGELKQLDEEQVDEAVREFEENRREYIRILRKLRQLHPSLEMEQLELMAREEVLNRGPKSRAFYRIQATRKLTGGGNLMRRALQAERRASTVDLDDVKMDDSQHAIHVFFDPGHYTVMESVGELALTVRREGGDPNQCVLVDYRTEDGSASAGSDYVAVAGTLFFGPGESVQTIGVSVIDDDLFEEDEHFYVKLSGLRLASRDGAPVGQTNGSAVRRHSVPELRLVAPFVATVMILDDDHGGVFSVAEKDVEIVESVGTYSLRVCRWSGARGRVAVPYVTLEGTAKPGKDYEHCQGEVVFENNETEQYINIPIIEEDSYEKDVLFYVELGEPRFLSADAGAVLDLQRRPAAELTDQQRVALLGRPRLGDAVRAQIRVKESKEFKNTVDKLVQRANASFLVSTSSWKEQFIEAVTVSAGDDDGGDEAKEAGAAGARMPGCADYVLHFITVFWKVLFAFVPPTDVLHGYPCFLVSIVGIGLLTAVIGDLASHFGCTIHLRDGVTAISIVALGTSVPGFYWGYPAFLVAILCIGLLTAVIGDAASHFGCTVGLRDTVNAITLVALGTSVPEMRSGYPCFFVSIVLIGLLTAVIGDLASHFGCTIHLRDGVTAISIVALGTSVPDTFASKVAAVQDRYADASVGNVTGSNGVNVFLGIGVAWTLAAVVHWWRDSAFEVDPGNLAFSVTLYCCEAALTPPPPVRSLAFSVTLYCCEAALAIGLMLLRRHPRVGGELGGPRAIKAASSLFLLLLWLVYVVMSALEAYDCLPLAGAAGGS</sequence>
<evidence type="ECO:0000256" key="10">
    <source>
        <dbReference type="ARBA" id="ARBA00022737"/>
    </source>
</evidence>
<dbReference type="SMART" id="SM00237">
    <property type="entry name" value="Calx_beta"/>
    <property type="match status" value="2"/>
</dbReference>
<feature type="domain" description="Calx-beta" evidence="23">
    <location>
        <begin position="493"/>
        <end position="592"/>
    </location>
</feature>
<dbReference type="OrthoDB" id="418484at2759"/>
<feature type="transmembrane region" description="Helical" evidence="21">
    <location>
        <begin position="963"/>
        <end position="983"/>
    </location>
</feature>
<evidence type="ECO:0000256" key="15">
    <source>
        <dbReference type="ARBA" id="ARBA00023065"/>
    </source>
</evidence>
<feature type="transmembrane region" description="Helical" evidence="21">
    <location>
        <begin position="109"/>
        <end position="130"/>
    </location>
</feature>
<dbReference type="GO" id="GO:0007154">
    <property type="term" value="P:cell communication"/>
    <property type="evidence" value="ECO:0007669"/>
    <property type="project" value="InterPro"/>
</dbReference>
<feature type="transmembrane region" description="Helical" evidence="21">
    <location>
        <begin position="704"/>
        <end position="721"/>
    </location>
</feature>
<evidence type="ECO:0000256" key="18">
    <source>
        <dbReference type="ARBA" id="ARBA00023201"/>
    </source>
</evidence>
<evidence type="ECO:0000256" key="21">
    <source>
        <dbReference type="SAM" id="Phobius"/>
    </source>
</evidence>
<dbReference type="Pfam" id="PF01699">
    <property type="entry name" value="Na_Ca_ex"/>
    <property type="match status" value="3"/>
</dbReference>
<feature type="transmembrane region" description="Helical" evidence="21">
    <location>
        <begin position="1004"/>
        <end position="1023"/>
    </location>
</feature>
<keyword evidence="4" id="KW-0050">Antiport</keyword>
<dbReference type="InterPro" id="IPR044880">
    <property type="entry name" value="NCX_ion-bd_dom_sf"/>
</dbReference>
<keyword evidence="18" id="KW-0739">Sodium transport</keyword>
<feature type="domain" description="Calx-beta" evidence="23">
    <location>
        <begin position="357"/>
        <end position="457"/>
    </location>
</feature>
<dbReference type="GO" id="GO:0098794">
    <property type="term" value="C:postsynapse"/>
    <property type="evidence" value="ECO:0007669"/>
    <property type="project" value="TreeGrafter"/>
</dbReference>
<evidence type="ECO:0000256" key="8">
    <source>
        <dbReference type="ARBA" id="ARBA00022723"/>
    </source>
</evidence>
<feature type="transmembrane region" description="Helical" evidence="21">
    <location>
        <begin position="175"/>
        <end position="198"/>
    </location>
</feature>
<feature type="transmembrane region" description="Helical" evidence="21">
    <location>
        <begin position="727"/>
        <end position="750"/>
    </location>
</feature>
<reference evidence="24 25" key="1">
    <citation type="submission" date="2019-07" db="EMBL/GenBank/DDBJ databases">
        <title>Draft genome assembly of a fouling barnacle, Amphibalanus amphitrite (Darwin, 1854): The first reference genome for Thecostraca.</title>
        <authorList>
            <person name="Kim W."/>
        </authorList>
    </citation>
    <scope>NUCLEOTIDE SEQUENCE [LARGE SCALE GENOMIC DNA]</scope>
    <source>
        <strain evidence="24">SNU_AA5</strain>
        <tissue evidence="24">Soma without cirri and trophi</tissue>
    </source>
</reference>
<accession>A0A6A4W1K1</accession>
<keyword evidence="11" id="KW-0106">Calcium</keyword>
<evidence type="ECO:0000256" key="22">
    <source>
        <dbReference type="SAM" id="SignalP"/>
    </source>
</evidence>
<keyword evidence="7 21" id="KW-0812">Transmembrane</keyword>
<dbReference type="GO" id="GO:0030424">
    <property type="term" value="C:axon"/>
    <property type="evidence" value="ECO:0007669"/>
    <property type="project" value="TreeGrafter"/>
</dbReference>
<feature type="signal peptide" evidence="22">
    <location>
        <begin position="1"/>
        <end position="19"/>
    </location>
</feature>
<evidence type="ECO:0000256" key="1">
    <source>
        <dbReference type="ARBA" id="ARBA00004651"/>
    </source>
</evidence>
<dbReference type="PRINTS" id="PR01259">
    <property type="entry name" value="NACAEXCHNGR"/>
</dbReference>
<dbReference type="PANTHER" id="PTHR11878:SF65">
    <property type="entry name" value="NA_CA-EXCHANGE PROTEIN, ISOFORM G"/>
    <property type="match status" value="1"/>
</dbReference>
<feature type="transmembrane region" description="Helical" evidence="21">
    <location>
        <begin position="204"/>
        <end position="224"/>
    </location>
</feature>
<keyword evidence="17" id="KW-0325">Glycoprotein</keyword>
<dbReference type="InterPro" id="IPR051171">
    <property type="entry name" value="CaCA"/>
</dbReference>
<dbReference type="GO" id="GO:0005516">
    <property type="term" value="F:calmodulin binding"/>
    <property type="evidence" value="ECO:0007669"/>
    <property type="project" value="UniProtKB-KW"/>
</dbReference>
<feature type="transmembrane region" description="Helical" evidence="21">
    <location>
        <begin position="910"/>
        <end position="929"/>
    </location>
</feature>
<evidence type="ECO:0000256" key="20">
    <source>
        <dbReference type="SAM" id="Coils"/>
    </source>
</evidence>
<evidence type="ECO:0000256" key="6">
    <source>
        <dbReference type="ARBA" id="ARBA00022568"/>
    </source>
</evidence>
<proteinExistence type="inferred from homology"/>
<keyword evidence="15" id="KW-0406">Ion transport</keyword>
<evidence type="ECO:0000256" key="11">
    <source>
        <dbReference type="ARBA" id="ARBA00022837"/>
    </source>
</evidence>
<evidence type="ECO:0000256" key="5">
    <source>
        <dbReference type="ARBA" id="ARBA00022475"/>
    </source>
</evidence>
<keyword evidence="25" id="KW-1185">Reference proteome</keyword>
<evidence type="ECO:0000256" key="13">
    <source>
        <dbReference type="ARBA" id="ARBA00022989"/>
    </source>
</evidence>
<evidence type="ECO:0000256" key="3">
    <source>
        <dbReference type="ARBA" id="ARBA00022448"/>
    </source>
</evidence>
<dbReference type="GO" id="GO:0005432">
    <property type="term" value="F:calcium:sodium antiporter activity"/>
    <property type="evidence" value="ECO:0007669"/>
    <property type="project" value="InterPro"/>
</dbReference>
<dbReference type="GO" id="GO:0042383">
    <property type="term" value="C:sarcolemma"/>
    <property type="evidence" value="ECO:0007669"/>
    <property type="project" value="TreeGrafter"/>
</dbReference>
<dbReference type="GO" id="GO:0046872">
    <property type="term" value="F:metal ion binding"/>
    <property type="evidence" value="ECO:0007669"/>
    <property type="project" value="UniProtKB-KW"/>
</dbReference>
<keyword evidence="12" id="KW-0112">Calmodulin-binding</keyword>
<dbReference type="NCBIfam" id="TIGR00845">
    <property type="entry name" value="caca"/>
    <property type="match status" value="1"/>
</dbReference>
<feature type="transmembrane region" description="Helical" evidence="21">
    <location>
        <begin position="785"/>
        <end position="803"/>
    </location>
</feature>
<evidence type="ECO:0000256" key="17">
    <source>
        <dbReference type="ARBA" id="ARBA00023180"/>
    </source>
</evidence>
<dbReference type="InterPro" id="IPR003644">
    <property type="entry name" value="Calx_beta"/>
</dbReference>
<feature type="transmembrane region" description="Helical" evidence="21">
    <location>
        <begin position="142"/>
        <end position="163"/>
    </location>
</feature>
<keyword evidence="9 22" id="KW-0732">Signal</keyword>
<dbReference type="EMBL" id="VIIS01001329">
    <property type="protein sequence ID" value="KAF0299823.1"/>
    <property type="molecule type" value="Genomic_DNA"/>
</dbReference>
<comment type="caution">
    <text evidence="24">The sequence shown here is derived from an EMBL/GenBank/DDBJ whole genome shotgun (WGS) entry which is preliminary data.</text>
</comment>
<feature type="transmembrane region" description="Helical" evidence="21">
    <location>
        <begin position="833"/>
        <end position="856"/>
    </location>
</feature>
<evidence type="ECO:0000256" key="2">
    <source>
        <dbReference type="ARBA" id="ARBA00007489"/>
    </source>
</evidence>
<keyword evidence="8" id="KW-0479">Metal-binding</keyword>
<dbReference type="InterPro" id="IPR004837">
    <property type="entry name" value="NaCa_Exmemb"/>
</dbReference>
<dbReference type="InterPro" id="IPR032452">
    <property type="entry name" value="Na_Ca_Ex_C-exten"/>
</dbReference>
<evidence type="ECO:0000256" key="14">
    <source>
        <dbReference type="ARBA" id="ARBA00023053"/>
    </source>
</evidence>
<keyword evidence="3" id="KW-0813">Transport</keyword>
<comment type="similarity">
    <text evidence="2">Belongs to the Ca(2+):cation antiporter (CaCA) (TC 2.A.19) family. SLC8 subfamily.</text>
</comment>
<dbReference type="Proteomes" id="UP000440578">
    <property type="component" value="Unassembled WGS sequence"/>
</dbReference>
<dbReference type="PANTHER" id="PTHR11878">
    <property type="entry name" value="SODIUM/CALCIUM EXCHANGER"/>
    <property type="match status" value="1"/>
</dbReference>
<keyword evidence="10" id="KW-0677">Repeat</keyword>
<feature type="coiled-coil region" evidence="20">
    <location>
        <begin position="267"/>
        <end position="298"/>
    </location>
</feature>